<keyword evidence="1" id="KW-1133">Transmembrane helix</keyword>
<comment type="caution">
    <text evidence="3">The sequence shown here is derived from an EMBL/GenBank/DDBJ whole genome shotgun (WGS) entry which is preliminary data.</text>
</comment>
<dbReference type="Proteomes" id="UP000570361">
    <property type="component" value="Unassembled WGS sequence"/>
</dbReference>
<name>A0A7W5AXQ3_9BACL</name>
<evidence type="ECO:0000256" key="1">
    <source>
        <dbReference type="SAM" id="Phobius"/>
    </source>
</evidence>
<feature type="transmembrane region" description="Helical" evidence="1">
    <location>
        <begin position="7"/>
        <end position="27"/>
    </location>
</feature>
<evidence type="ECO:0000313" key="4">
    <source>
        <dbReference type="Proteomes" id="UP000570361"/>
    </source>
</evidence>
<dbReference type="AlphaFoldDB" id="A0A7W5AXQ3"/>
<dbReference type="Pfam" id="PF26353">
    <property type="entry name" value="YhfM"/>
    <property type="match status" value="1"/>
</dbReference>
<gene>
    <name evidence="3" type="ORF">FHS18_002143</name>
</gene>
<dbReference type="RefSeq" id="WP_183599780.1">
    <property type="nucleotide sequence ID" value="NZ_JACHXK010000004.1"/>
</dbReference>
<organism evidence="3 4">
    <name type="scientific">Paenibacillus phyllosphaerae</name>
    <dbReference type="NCBI Taxonomy" id="274593"/>
    <lineage>
        <taxon>Bacteria</taxon>
        <taxon>Bacillati</taxon>
        <taxon>Bacillota</taxon>
        <taxon>Bacilli</taxon>
        <taxon>Bacillales</taxon>
        <taxon>Paenibacillaceae</taxon>
        <taxon>Paenibacillus</taxon>
    </lineage>
</organism>
<feature type="domain" description="YhfM-like" evidence="2">
    <location>
        <begin position="50"/>
        <end position="131"/>
    </location>
</feature>
<keyword evidence="4" id="KW-1185">Reference proteome</keyword>
<keyword evidence="1" id="KW-0472">Membrane</keyword>
<evidence type="ECO:0000313" key="3">
    <source>
        <dbReference type="EMBL" id="MBB3110076.1"/>
    </source>
</evidence>
<accession>A0A7W5AXQ3</accession>
<dbReference type="EMBL" id="JACHXK010000004">
    <property type="protein sequence ID" value="MBB3110076.1"/>
    <property type="molecule type" value="Genomic_DNA"/>
</dbReference>
<protein>
    <recommendedName>
        <fullName evidence="2">YhfM-like domain-containing protein</fullName>
    </recommendedName>
</protein>
<sequence>MKLRSRFILITGLSVIVVLAAVAYFALRIPYDQVVIVRMAKFGEAIPDSERVIHDQASVQAFTYAVRYADKQPGQVDIADPNYRFTLGKKDYYLWVSEQYRTGTLMKLPDSGTIYRIGESRARELLKIIQQAMGGAE</sequence>
<evidence type="ECO:0000259" key="2">
    <source>
        <dbReference type="Pfam" id="PF26353"/>
    </source>
</evidence>
<keyword evidence="1" id="KW-0812">Transmembrane</keyword>
<dbReference type="InterPro" id="IPR058780">
    <property type="entry name" value="YhfM-like_dom"/>
</dbReference>
<proteinExistence type="predicted"/>
<reference evidence="3 4" key="1">
    <citation type="submission" date="2020-08" db="EMBL/GenBank/DDBJ databases">
        <title>Genomic Encyclopedia of Type Strains, Phase III (KMG-III): the genomes of soil and plant-associated and newly described type strains.</title>
        <authorList>
            <person name="Whitman W."/>
        </authorList>
    </citation>
    <scope>NUCLEOTIDE SEQUENCE [LARGE SCALE GENOMIC DNA]</scope>
    <source>
        <strain evidence="3 4">CECT 5862</strain>
    </source>
</reference>